<organism evidence="1 2">
    <name type="scientific">Austwickia chelonae NBRC 105200</name>
    <dbReference type="NCBI Taxonomy" id="1184607"/>
    <lineage>
        <taxon>Bacteria</taxon>
        <taxon>Bacillati</taxon>
        <taxon>Actinomycetota</taxon>
        <taxon>Actinomycetes</taxon>
        <taxon>Micrococcales</taxon>
        <taxon>Dermatophilaceae</taxon>
        <taxon>Austwickia</taxon>
    </lineage>
</organism>
<evidence type="ECO:0000313" key="2">
    <source>
        <dbReference type="Proteomes" id="UP000008495"/>
    </source>
</evidence>
<accession>K6VU81</accession>
<comment type="caution">
    <text evidence="1">The sequence shown here is derived from an EMBL/GenBank/DDBJ whole genome shotgun (WGS) entry which is preliminary data.</text>
</comment>
<reference evidence="1 2" key="1">
    <citation type="submission" date="2012-08" db="EMBL/GenBank/DDBJ databases">
        <title>Whole genome shotgun sequence of Austwickia chelonae NBRC 105200.</title>
        <authorList>
            <person name="Yoshida I."/>
            <person name="Hosoyama A."/>
            <person name="Tsuchikane K."/>
            <person name="Katsumata H."/>
            <person name="Ando Y."/>
            <person name="Ohji S."/>
            <person name="Hamada M."/>
            <person name="Tamura T."/>
            <person name="Yamazoe A."/>
            <person name="Yamazaki S."/>
            <person name="Fujita N."/>
        </authorList>
    </citation>
    <scope>NUCLEOTIDE SEQUENCE [LARGE SCALE GENOMIC DNA]</scope>
    <source>
        <strain evidence="1 2">NBRC 105200</strain>
    </source>
</reference>
<dbReference type="AlphaFoldDB" id="K6VU81"/>
<protein>
    <recommendedName>
        <fullName evidence="3">Type I-U CRISPR-associated protein Cas7</fullName>
    </recommendedName>
</protein>
<dbReference type="EMBL" id="BAGZ01000017">
    <property type="protein sequence ID" value="GAB78905.1"/>
    <property type="molecule type" value="Genomic_DNA"/>
</dbReference>
<dbReference type="Pfam" id="PF09617">
    <property type="entry name" value="Cas_GSU0053"/>
    <property type="match status" value="1"/>
</dbReference>
<sequence>MTTSSSRAVIEQLTAWAADPNAAGIQIRTTFNSPLPTVTPPAGTLRADRKDIAGEFPLPDGTLGVTIDSWASQASRMEAAAETLAEEIGFPLVRFVTEDGKLLTTSARLSHRHADATWRAAQAQIKAAEIPFQEIQNATVNNAGMLLRWQPLAVLFGWWHSHIAADAKSKKAAPKGAPAAGGDKEVRAALAGYARVSPDARSARVVTSEVLATGVARRLRMTARVDSLFGPLQPAGRTSKLVGEKPSTVGLGSLPPVEAGKAPVDVTFEKIEGRWWFSLAGLRRFDFGPDVDADTARALLVALALLLRDEAIAETRLRAGTELIAAPEGTTGQVLRHNAPADALPVLSRAQLIDIVRDLGAQLGWGGPVDVPILPGSVLARLLETAKTEQAEDPVEGKEG</sequence>
<evidence type="ECO:0000313" key="1">
    <source>
        <dbReference type="EMBL" id="GAB78905.1"/>
    </source>
</evidence>
<name>K6VU81_9MICO</name>
<dbReference type="NCBIfam" id="TIGR02570">
    <property type="entry name" value="cas7_GSU0053"/>
    <property type="match status" value="1"/>
</dbReference>
<proteinExistence type="predicted"/>
<dbReference type="InterPro" id="IPR013403">
    <property type="entry name" value="CRISPR-assoc_prot_Csb1/Cas7u"/>
</dbReference>
<dbReference type="STRING" id="100225.SAMN05421595_0116"/>
<keyword evidence="2" id="KW-1185">Reference proteome</keyword>
<dbReference type="Proteomes" id="UP000008495">
    <property type="component" value="Unassembled WGS sequence"/>
</dbReference>
<evidence type="ECO:0008006" key="3">
    <source>
        <dbReference type="Google" id="ProtNLM"/>
    </source>
</evidence>
<dbReference type="RefSeq" id="WP_006503662.1">
    <property type="nucleotide sequence ID" value="NZ_BAGZ01000017.1"/>
</dbReference>
<dbReference type="OrthoDB" id="3251704at2"/>
<gene>
    <name evidence="1" type="ORF">AUCHE_17_01170</name>
</gene>